<dbReference type="InterPro" id="IPR024311">
    <property type="entry name" value="Lipocalin-like"/>
</dbReference>
<keyword evidence="3" id="KW-1185">Reference proteome</keyword>
<protein>
    <submittedName>
        <fullName evidence="2">Lipocalin family protein</fullName>
    </submittedName>
</protein>
<evidence type="ECO:0000313" key="2">
    <source>
        <dbReference type="EMBL" id="QRR03517.1"/>
    </source>
</evidence>
<organism evidence="2 3">
    <name type="scientific">Dyadobacter sandarakinus</name>
    <dbReference type="NCBI Taxonomy" id="2747268"/>
    <lineage>
        <taxon>Bacteria</taxon>
        <taxon>Pseudomonadati</taxon>
        <taxon>Bacteroidota</taxon>
        <taxon>Cytophagia</taxon>
        <taxon>Cytophagales</taxon>
        <taxon>Spirosomataceae</taxon>
        <taxon>Dyadobacter</taxon>
    </lineage>
</organism>
<dbReference type="RefSeq" id="WP_204659568.1">
    <property type="nucleotide sequence ID" value="NZ_CP056775.1"/>
</dbReference>
<feature type="domain" description="Lipocalin-like" evidence="1">
    <location>
        <begin position="43"/>
        <end position="142"/>
    </location>
</feature>
<name>A0ABX7IDB8_9BACT</name>
<evidence type="ECO:0000259" key="1">
    <source>
        <dbReference type="Pfam" id="PF13648"/>
    </source>
</evidence>
<reference evidence="2 3" key="1">
    <citation type="submission" date="2020-06" db="EMBL/GenBank/DDBJ databases">
        <title>Dyadobacter sandarakinus sp. nov., isolated from the soil of the Arctic Yellow River Station.</title>
        <authorList>
            <person name="Zhang Y."/>
            <person name="Peng F."/>
        </authorList>
    </citation>
    <scope>NUCLEOTIDE SEQUENCE [LARGE SCALE GENOMIC DNA]</scope>
    <source>
        <strain evidence="2 3">Q3-56</strain>
    </source>
</reference>
<dbReference type="PROSITE" id="PS51257">
    <property type="entry name" value="PROKAR_LIPOPROTEIN"/>
    <property type="match status" value="1"/>
</dbReference>
<sequence>MKNQNFKSFKSFLFVALLALGIMSCDKDKNDPAPGGGNDNGVEGKWKIAAITVDPAQDGITDYLAYLEALTGNHCLSSIIFEFKGNGSIDGVVPQGCSDEAEDSDVLDDKATWQVVGNKIQLKEGNDITEYDLQVSKTEMKWSQQETEDGVSYKYTLVFKRQ</sequence>
<proteinExistence type="predicted"/>
<gene>
    <name evidence="2" type="ORF">HWI92_22670</name>
</gene>
<accession>A0ABX7IDB8</accession>
<dbReference type="Pfam" id="PF13648">
    <property type="entry name" value="Lipocalin_4"/>
    <property type="match status" value="1"/>
</dbReference>
<dbReference type="EMBL" id="CP056775">
    <property type="protein sequence ID" value="QRR03517.1"/>
    <property type="molecule type" value="Genomic_DNA"/>
</dbReference>
<dbReference type="Proteomes" id="UP000612680">
    <property type="component" value="Chromosome"/>
</dbReference>
<evidence type="ECO:0000313" key="3">
    <source>
        <dbReference type="Proteomes" id="UP000612680"/>
    </source>
</evidence>